<dbReference type="HOGENOM" id="CLU_2331367_0_0_10"/>
<dbReference type="EMBL" id="AGEK01000025">
    <property type="protein sequence ID" value="EHO70736.1"/>
    <property type="molecule type" value="Genomic_DNA"/>
</dbReference>
<organism evidence="1 2">
    <name type="scientific">Segatella maculosa OT 289</name>
    <dbReference type="NCBI Taxonomy" id="999422"/>
    <lineage>
        <taxon>Bacteria</taxon>
        <taxon>Pseudomonadati</taxon>
        <taxon>Bacteroidota</taxon>
        <taxon>Bacteroidia</taxon>
        <taxon>Bacteroidales</taxon>
        <taxon>Prevotellaceae</taxon>
        <taxon>Segatella</taxon>
    </lineage>
</organism>
<evidence type="ECO:0000313" key="1">
    <source>
        <dbReference type="EMBL" id="EHO70736.1"/>
    </source>
</evidence>
<reference evidence="1 2" key="1">
    <citation type="submission" date="2011-12" db="EMBL/GenBank/DDBJ databases">
        <title>The Genome Sequence of Prevotella maculosa OT 289.</title>
        <authorList>
            <consortium name="The Broad Institute Genome Sequencing Platform"/>
            <person name="Earl A."/>
            <person name="Ward D."/>
            <person name="Feldgarden M."/>
            <person name="Gevers D."/>
            <person name="Izard J."/>
            <person name="Blanton J.M."/>
            <person name="Mathney J."/>
            <person name="Tanner A.C."/>
            <person name="Dewhirst F.E."/>
            <person name="Young S.K."/>
            <person name="Zeng Q."/>
            <person name="Gargeya S."/>
            <person name="Fitzgerald M."/>
            <person name="Haas B."/>
            <person name="Abouelleil A."/>
            <person name="Alvarado L."/>
            <person name="Arachchi H.M."/>
            <person name="Berlin A."/>
            <person name="Chapman S.B."/>
            <person name="Gearin G."/>
            <person name="Goldberg J."/>
            <person name="Griggs A."/>
            <person name="Gujja S."/>
            <person name="Hansen M."/>
            <person name="Heiman D."/>
            <person name="Howarth C."/>
            <person name="Larimer J."/>
            <person name="Lui A."/>
            <person name="MacDonald P.J.P."/>
            <person name="McCowen C."/>
            <person name="Montmayeur A."/>
            <person name="Murphy C."/>
            <person name="Neiman D."/>
            <person name="Pearson M."/>
            <person name="Priest M."/>
            <person name="Roberts A."/>
            <person name="Saif S."/>
            <person name="Shea T."/>
            <person name="Sisk P."/>
            <person name="Stolte C."/>
            <person name="Sykes S."/>
            <person name="Wortman J."/>
            <person name="Nusbaum C."/>
            <person name="Birren B."/>
        </authorList>
    </citation>
    <scope>NUCLEOTIDE SEQUENCE [LARGE SCALE GENOMIC DNA]</scope>
    <source>
        <strain evidence="1 2">OT 289</strain>
    </source>
</reference>
<proteinExistence type="predicted"/>
<protein>
    <submittedName>
        <fullName evidence="1">Uncharacterized protein</fullName>
    </submittedName>
</protein>
<gene>
    <name evidence="1" type="ORF">HMPREF9944_01355</name>
</gene>
<dbReference type="AlphaFoldDB" id="H1HMA1"/>
<accession>H1HMA1</accession>
<sequence>MGEITAQYGCNWNTRCKSLIINVADARKCLSACRDARFVRPLKQSCMGAFNSTWVDARSVRLYISKQGNDGQKKEGSVEEYPTFFVFLWLYLCNNLKK</sequence>
<name>H1HMA1_9BACT</name>
<evidence type="ECO:0000313" key="2">
    <source>
        <dbReference type="Proteomes" id="UP000003167"/>
    </source>
</evidence>
<dbReference type="Proteomes" id="UP000003167">
    <property type="component" value="Unassembled WGS sequence"/>
</dbReference>
<comment type="caution">
    <text evidence="1">The sequence shown here is derived from an EMBL/GenBank/DDBJ whole genome shotgun (WGS) entry which is preliminary data.</text>
</comment>
<dbReference type="PATRIC" id="fig|999422.3.peg.1403"/>
<keyword evidence="2" id="KW-1185">Reference proteome</keyword>